<evidence type="ECO:0000313" key="7">
    <source>
        <dbReference type="EMBL" id="RGY06713.1"/>
    </source>
</evidence>
<evidence type="ECO:0000259" key="6">
    <source>
        <dbReference type="Pfam" id="PF07291"/>
    </source>
</evidence>
<evidence type="ECO:0000313" key="8">
    <source>
        <dbReference type="Proteomes" id="UP000284434"/>
    </source>
</evidence>
<feature type="transmembrane region" description="Helical" evidence="5">
    <location>
        <begin position="153"/>
        <end position="174"/>
    </location>
</feature>
<proteinExistence type="predicted"/>
<keyword evidence="3 5" id="KW-1133">Transmembrane helix</keyword>
<dbReference type="InterPro" id="IPR009908">
    <property type="entry name" value="Methylamine_util_MauE"/>
</dbReference>
<evidence type="ECO:0000256" key="4">
    <source>
        <dbReference type="ARBA" id="ARBA00023136"/>
    </source>
</evidence>
<feature type="transmembrane region" description="Helical" evidence="5">
    <location>
        <begin position="78"/>
        <end position="98"/>
    </location>
</feature>
<feature type="transmembrane region" description="Helical" evidence="5">
    <location>
        <begin position="50"/>
        <end position="71"/>
    </location>
</feature>
<sequence>MRSFISRMWPDMLLGMVFVVSGFVKAVDPMGLSYKIEEYLGMFQLSGWSGLSMLLSVLLCAGELTLGLLLLLRLWRKLTAVVVTLFILGFTILTYSIYTDPYGGINECGCFGEAFHLSNGATFAKNLILLVVSGFHLWNVFRQAGNDFNYRQLGLVSGVLVLAFFVPLYAYFYLPPFDFLPYNVGSEIEAENAIHLYDTGFNEVSDQVFSGGKPTYMIGIKEKITPEVGDKLAALFEAYRDGTVNLFGVASGSGMTIPGYADIPVYFMDEVVLKSVLRTPVGVVAFADDRIVGKWNLLYTPYRFERGYGEELSRERWKRGAFFSGWVVMLALLFYERKKRTE</sequence>
<comment type="caution">
    <text evidence="7">The sequence shown here is derived from an EMBL/GenBank/DDBJ whole genome shotgun (WGS) entry which is preliminary data.</text>
</comment>
<dbReference type="Proteomes" id="UP000284434">
    <property type="component" value="Unassembled WGS sequence"/>
</dbReference>
<dbReference type="RefSeq" id="WP_118103748.1">
    <property type="nucleotide sequence ID" value="NZ_QSCO01000011.1"/>
</dbReference>
<comment type="subcellular location">
    <subcellularLocation>
        <location evidence="1">Membrane</location>
        <topology evidence="1">Multi-pass membrane protein</topology>
    </subcellularLocation>
</comment>
<dbReference type="EMBL" id="QSCO01000011">
    <property type="protein sequence ID" value="RGY06713.1"/>
    <property type="molecule type" value="Genomic_DNA"/>
</dbReference>
<dbReference type="AlphaFoldDB" id="A0A413IC78"/>
<dbReference type="Pfam" id="PF07291">
    <property type="entry name" value="MauE"/>
    <property type="match status" value="1"/>
</dbReference>
<gene>
    <name evidence="7" type="ORF">DXA53_09375</name>
</gene>
<dbReference type="GO" id="GO:0030416">
    <property type="term" value="P:methylamine metabolic process"/>
    <property type="evidence" value="ECO:0007669"/>
    <property type="project" value="InterPro"/>
</dbReference>
<evidence type="ECO:0000256" key="3">
    <source>
        <dbReference type="ARBA" id="ARBA00022989"/>
    </source>
</evidence>
<evidence type="ECO:0000256" key="5">
    <source>
        <dbReference type="SAM" id="Phobius"/>
    </source>
</evidence>
<accession>A0A413IC78</accession>
<feature type="domain" description="Methylamine utilisation protein MauE" evidence="6">
    <location>
        <begin position="12"/>
        <end position="138"/>
    </location>
</feature>
<organism evidence="7 8">
    <name type="scientific">Odoribacter splanchnicus</name>
    <dbReference type="NCBI Taxonomy" id="28118"/>
    <lineage>
        <taxon>Bacteria</taxon>
        <taxon>Pseudomonadati</taxon>
        <taxon>Bacteroidota</taxon>
        <taxon>Bacteroidia</taxon>
        <taxon>Bacteroidales</taxon>
        <taxon>Odoribacteraceae</taxon>
        <taxon>Odoribacter</taxon>
    </lineage>
</organism>
<evidence type="ECO:0000256" key="1">
    <source>
        <dbReference type="ARBA" id="ARBA00004141"/>
    </source>
</evidence>
<dbReference type="GO" id="GO:0016020">
    <property type="term" value="C:membrane"/>
    <property type="evidence" value="ECO:0007669"/>
    <property type="project" value="UniProtKB-SubCell"/>
</dbReference>
<protein>
    <recommendedName>
        <fullName evidence="6">Methylamine utilisation protein MauE domain-containing protein</fullName>
    </recommendedName>
</protein>
<keyword evidence="4 5" id="KW-0472">Membrane</keyword>
<evidence type="ECO:0000256" key="2">
    <source>
        <dbReference type="ARBA" id="ARBA00022692"/>
    </source>
</evidence>
<name>A0A413IC78_9BACT</name>
<keyword evidence="2 5" id="KW-0812">Transmembrane</keyword>
<feature type="transmembrane region" description="Helical" evidence="5">
    <location>
        <begin position="123"/>
        <end position="141"/>
    </location>
</feature>
<reference evidence="7 8" key="1">
    <citation type="submission" date="2018-08" db="EMBL/GenBank/DDBJ databases">
        <title>A genome reference for cultivated species of the human gut microbiota.</title>
        <authorList>
            <person name="Zou Y."/>
            <person name="Xue W."/>
            <person name="Luo G."/>
        </authorList>
    </citation>
    <scope>NUCLEOTIDE SEQUENCE [LARGE SCALE GENOMIC DNA]</scope>
    <source>
        <strain evidence="7 8">OF03-11</strain>
    </source>
</reference>